<dbReference type="Gene3D" id="2.20.110.10">
    <property type="entry name" value="Histone H3 K4-specific methyltransferase SET7/9 N-terminal domain"/>
    <property type="match status" value="1"/>
</dbReference>
<dbReference type="PANTHER" id="PTHR23084">
    <property type="entry name" value="PHOSPHATIDYLINOSITOL-4-PHOSPHATE 5-KINASE RELATED"/>
    <property type="match status" value="1"/>
</dbReference>
<dbReference type="Proteomes" id="UP000617951">
    <property type="component" value="Unassembled WGS sequence"/>
</dbReference>
<dbReference type="Pfam" id="PF02493">
    <property type="entry name" value="MORN"/>
    <property type="match status" value="2"/>
</dbReference>
<dbReference type="InterPro" id="IPR003409">
    <property type="entry name" value="MORN"/>
</dbReference>
<proteinExistence type="predicted"/>
<sequence length="420" mass="45820">MKKRSCIIYILVALLLFSSCSILQSDPSGQVENQPYSFKRQNISYTGLYSGQMDKGEPQGEGRFIVSSAVPDSEESRKNGVFSEYTGSWSDGTFEGEGTLTYADGSVVSGEFLSGEYDGLMTTITTDSEYELAHYAHGVLYGLVRRYSASGALLASDYYINGESIAPIKESAKTADYYSLFYEADDYAGKAIQLQGTIVKKLERENSSLFLIRDSAGNDYAVTSIKPDGDTRFLTPDSPLLLVGDKVNICGISTGLYNYDFTNTALEADPENSVPNAASPSASPQAMEFSYPSLRVVSAEVEGLAPFDPAAPAMDYSLFLRYGSYYKNTSYQFAGTVREIYLDSKTHSLELMVLEDGSQNSVFYVTYSYATGESLPLRGQRVEIEGVFQGSKQVLSTDAQGQLAASYYPQLAASRIVVSP</sequence>
<dbReference type="SMART" id="SM00698">
    <property type="entry name" value="MORN"/>
    <property type="match status" value="2"/>
</dbReference>
<dbReference type="PANTHER" id="PTHR23084:SF263">
    <property type="entry name" value="MORN REPEAT-CONTAINING PROTEIN 1"/>
    <property type="match status" value="1"/>
</dbReference>
<evidence type="ECO:0000313" key="3">
    <source>
        <dbReference type="EMBL" id="MBC8538497.1"/>
    </source>
</evidence>
<feature type="chain" id="PRO_5038494942" evidence="2">
    <location>
        <begin position="25"/>
        <end position="420"/>
    </location>
</feature>
<dbReference type="RefSeq" id="WP_249280253.1">
    <property type="nucleotide sequence ID" value="NZ_JACRSS010000002.1"/>
</dbReference>
<reference evidence="3" key="1">
    <citation type="submission" date="2020-08" db="EMBL/GenBank/DDBJ databases">
        <title>Genome public.</title>
        <authorList>
            <person name="Liu C."/>
            <person name="Sun Q."/>
        </authorList>
    </citation>
    <scope>NUCLEOTIDE SEQUENCE</scope>
    <source>
        <strain evidence="3">NSJ-63</strain>
    </source>
</reference>
<accession>A0A926DIP5</accession>
<keyword evidence="2" id="KW-0732">Signal</keyword>
<dbReference type="PROSITE" id="PS51257">
    <property type="entry name" value="PROKAR_LIPOPROTEIN"/>
    <property type="match status" value="1"/>
</dbReference>
<feature type="signal peptide" evidence="2">
    <location>
        <begin position="1"/>
        <end position="24"/>
    </location>
</feature>
<gene>
    <name evidence="3" type="ORF">H8693_06080</name>
</gene>
<keyword evidence="4" id="KW-1185">Reference proteome</keyword>
<evidence type="ECO:0000256" key="1">
    <source>
        <dbReference type="ARBA" id="ARBA00022737"/>
    </source>
</evidence>
<protein>
    <submittedName>
        <fullName evidence="3">Uncharacterized protein</fullName>
    </submittedName>
</protein>
<comment type="caution">
    <text evidence="3">The sequence shown here is derived from an EMBL/GenBank/DDBJ whole genome shotgun (WGS) entry which is preliminary data.</text>
</comment>
<organism evidence="3 4">
    <name type="scientific">Guopingia tenuis</name>
    <dbReference type="NCBI Taxonomy" id="2763656"/>
    <lineage>
        <taxon>Bacteria</taxon>
        <taxon>Bacillati</taxon>
        <taxon>Bacillota</taxon>
        <taxon>Clostridia</taxon>
        <taxon>Christensenellales</taxon>
        <taxon>Christensenellaceae</taxon>
        <taxon>Guopingia</taxon>
    </lineage>
</organism>
<name>A0A926DIP5_9FIRM</name>
<keyword evidence="1" id="KW-0677">Repeat</keyword>
<evidence type="ECO:0000256" key="2">
    <source>
        <dbReference type="SAM" id="SignalP"/>
    </source>
</evidence>
<dbReference type="EMBL" id="JACRSS010000002">
    <property type="protein sequence ID" value="MBC8538497.1"/>
    <property type="molecule type" value="Genomic_DNA"/>
</dbReference>
<dbReference type="SUPFAM" id="SSF82185">
    <property type="entry name" value="Histone H3 K4-specific methyltransferase SET7/9 N-terminal domain"/>
    <property type="match status" value="1"/>
</dbReference>
<evidence type="ECO:0000313" key="4">
    <source>
        <dbReference type="Proteomes" id="UP000617951"/>
    </source>
</evidence>
<dbReference type="AlphaFoldDB" id="A0A926DIP5"/>